<keyword evidence="2" id="KW-0732">Signal</keyword>
<sequence>MRSFFSAIVALAALLLAAISIPAIWADRTVVNQAGFVAMAAPLGSDPQFQQALASATAKTVTGQLDAMPGLQKIIAPIINDATKNLATDPGFGTAWTETLRRSHELTVVDPASNANDQGALNLDVAPMLQLVINKVSAGLGQPLQAPQQLLISLGSSSQRMAIVRLAEFSPLGIWLAGGAVLAFALALVIARRRSTTLALIGLGVAIIAGAWKLLLEVVSKNVLDSAGGNPVADLFKQQYVSVVSANFDMWIIYALFAAALLILVGLLARVMARRGTV</sequence>
<feature type="signal peptide" evidence="2">
    <location>
        <begin position="1"/>
        <end position="25"/>
    </location>
</feature>
<feature type="chain" id="PRO_5038915222" description="Integral membrane protein" evidence="2">
    <location>
        <begin position="26"/>
        <end position="278"/>
    </location>
</feature>
<dbReference type="HOGENOM" id="CLU_068412_0_0_11"/>
<dbReference type="KEGG" id="rsa:RSal33209_1155"/>
<proteinExistence type="predicted"/>
<accession>A9WPD6</accession>
<name>A9WPD6_RENSM</name>
<evidence type="ECO:0000313" key="4">
    <source>
        <dbReference type="Proteomes" id="UP000002007"/>
    </source>
</evidence>
<feature type="transmembrane region" description="Helical" evidence="1">
    <location>
        <begin position="172"/>
        <end position="191"/>
    </location>
</feature>
<dbReference type="RefSeq" id="WP_012244579.1">
    <property type="nucleotide sequence ID" value="NC_010168.1"/>
</dbReference>
<keyword evidence="1" id="KW-0812">Transmembrane</keyword>
<evidence type="ECO:0000256" key="2">
    <source>
        <dbReference type="SAM" id="SignalP"/>
    </source>
</evidence>
<reference evidence="4" key="1">
    <citation type="journal article" date="2008" name="J. Bacteriol.">
        <title>Genome sequence of the fish pathogen Renibacterium salmoninarum suggests reductive evolution away from an environmental Arthrobacter ancestor.</title>
        <authorList>
            <person name="Wiens G.D."/>
            <person name="Rockey D.D."/>
            <person name="Wu Z."/>
            <person name="Chang J."/>
            <person name="Levy R."/>
            <person name="Crane S."/>
            <person name="Chen D.S."/>
            <person name="Capri G.R."/>
            <person name="Burnett J.R."/>
            <person name="Sudheesh P.S."/>
            <person name="Schipma M.J."/>
            <person name="Burd H."/>
            <person name="Bhattacharyya A."/>
            <person name="Rhodes L.D."/>
            <person name="Kaul R."/>
            <person name="Strom M.S."/>
        </authorList>
    </citation>
    <scope>NUCLEOTIDE SEQUENCE [LARGE SCALE GENOMIC DNA]</scope>
    <source>
        <strain evidence="4">ATCC 33209 / DSM 20767 / JCM 11484 / NBRC 15589 / NCIMB 2235</strain>
    </source>
</reference>
<dbReference type="EMBL" id="CP000910">
    <property type="protein sequence ID" value="ABY22893.1"/>
    <property type="molecule type" value="Genomic_DNA"/>
</dbReference>
<keyword evidence="1" id="KW-1133">Transmembrane helix</keyword>
<dbReference type="AlphaFoldDB" id="A9WPD6"/>
<dbReference type="eggNOG" id="ENOG5033572">
    <property type="taxonomic scope" value="Bacteria"/>
</dbReference>
<feature type="transmembrane region" description="Helical" evidence="1">
    <location>
        <begin position="198"/>
        <end position="216"/>
    </location>
</feature>
<keyword evidence="4" id="KW-1185">Reference proteome</keyword>
<evidence type="ECO:0000256" key="1">
    <source>
        <dbReference type="SAM" id="Phobius"/>
    </source>
</evidence>
<gene>
    <name evidence="3" type="ordered locus">RSal33209_1155</name>
</gene>
<protein>
    <recommendedName>
        <fullName evidence="5">Integral membrane protein</fullName>
    </recommendedName>
</protein>
<dbReference type="STRING" id="288705.RSal33209_1155"/>
<keyword evidence="1" id="KW-0472">Membrane</keyword>
<evidence type="ECO:0008006" key="5">
    <source>
        <dbReference type="Google" id="ProtNLM"/>
    </source>
</evidence>
<feature type="transmembrane region" description="Helical" evidence="1">
    <location>
        <begin position="251"/>
        <end position="273"/>
    </location>
</feature>
<organism evidence="3 4">
    <name type="scientific">Renibacterium salmoninarum (strain ATCC 33209 / DSM 20767 / JCM 11484 / NBRC 15589 / NCIMB 2235)</name>
    <dbReference type="NCBI Taxonomy" id="288705"/>
    <lineage>
        <taxon>Bacteria</taxon>
        <taxon>Bacillati</taxon>
        <taxon>Actinomycetota</taxon>
        <taxon>Actinomycetes</taxon>
        <taxon>Micrococcales</taxon>
        <taxon>Micrococcaceae</taxon>
        <taxon>Renibacterium</taxon>
    </lineage>
</organism>
<dbReference type="Proteomes" id="UP000002007">
    <property type="component" value="Chromosome"/>
</dbReference>
<evidence type="ECO:0000313" key="3">
    <source>
        <dbReference type="EMBL" id="ABY22893.1"/>
    </source>
</evidence>